<evidence type="ECO:0000259" key="1">
    <source>
        <dbReference type="Pfam" id="PF07693"/>
    </source>
</evidence>
<dbReference type="Gene3D" id="3.40.50.300">
    <property type="entry name" value="P-loop containing nucleotide triphosphate hydrolases"/>
    <property type="match status" value="1"/>
</dbReference>
<dbReference type="EMBL" id="CACRTM010000026">
    <property type="protein sequence ID" value="VYU32234.1"/>
    <property type="molecule type" value="Genomic_DNA"/>
</dbReference>
<gene>
    <name evidence="2" type="ORF">KOLFYP65_03713</name>
</gene>
<dbReference type="InterPro" id="IPR027417">
    <property type="entry name" value="P-loop_NTPase"/>
</dbReference>
<sequence>MYYSETKDQFENGFHQESDIFKRKPLFELIMNFINNSPEKGLVLALDDKWGNGKTSFLRMMTSEINNNDDYNVNVIYYDAFENDYHTDPFVSLTSEIYQSLNEKKTKLENIQNSLVETGKKVGASLLKGGVNYAINSFTGGLLNGSILEPAKETISNAVNDPIEKYIEDKITSGKKEKTDIINFKKTLESIYNENNIKTVFIIDELDRARPDYSLDLLEKIKHLFSVEGFAFILSVNREQFEKSIVQRYGNIDSRTYLNKFVNYWFNLPKINSLSGEVGSGYLTSTTTTHILNLDKNIKFLSRNGEIINTLSFLIDINELSLREAERCYALLCAIDNKEALNNFSSSTYHSLIAFIAFLKVVNPDLLLDITHKRKSKEDILKTLNSKNIDAEKFSFNLFPIIHLLNYHYASDKELEEARVNKIYSDIELFRFGTKRRDIFADMNQVIENFHIGR</sequence>
<dbReference type="Pfam" id="PF07693">
    <property type="entry name" value="KAP_NTPase"/>
    <property type="match status" value="1"/>
</dbReference>
<reference evidence="2" key="1">
    <citation type="submission" date="2019-11" db="EMBL/GenBank/DDBJ databases">
        <authorList>
            <person name="Feng L."/>
        </authorList>
    </citation>
    <scope>NUCLEOTIDE SEQUENCE</scope>
    <source>
        <strain evidence="2">KOxytocaLFYP65</strain>
    </source>
</reference>
<proteinExistence type="predicted"/>
<organism evidence="2">
    <name type="scientific">Klebsiella oxytoca</name>
    <dbReference type="NCBI Taxonomy" id="571"/>
    <lineage>
        <taxon>Bacteria</taxon>
        <taxon>Pseudomonadati</taxon>
        <taxon>Pseudomonadota</taxon>
        <taxon>Gammaproteobacteria</taxon>
        <taxon>Enterobacterales</taxon>
        <taxon>Enterobacteriaceae</taxon>
        <taxon>Klebsiella/Raoultella group</taxon>
        <taxon>Klebsiella</taxon>
    </lineage>
</organism>
<dbReference type="SUPFAM" id="SSF52540">
    <property type="entry name" value="P-loop containing nucleoside triphosphate hydrolases"/>
    <property type="match status" value="1"/>
</dbReference>
<accession>A0A6N3DX01</accession>
<feature type="domain" description="KAP NTPase" evidence="1">
    <location>
        <begin position="24"/>
        <end position="270"/>
    </location>
</feature>
<dbReference type="RefSeq" id="WP_156529739.1">
    <property type="nucleotide sequence ID" value="NZ_CACRTM010000026.1"/>
</dbReference>
<name>A0A6N3DX01_KLEOX</name>
<dbReference type="AlphaFoldDB" id="A0A6N3DX01"/>
<evidence type="ECO:0000313" key="2">
    <source>
        <dbReference type="EMBL" id="VYU32234.1"/>
    </source>
</evidence>
<dbReference type="InterPro" id="IPR011646">
    <property type="entry name" value="KAP_P-loop"/>
</dbReference>
<protein>
    <submittedName>
        <fullName evidence="2">KAP family P-loop domain protein</fullName>
    </submittedName>
</protein>